<evidence type="ECO:0000256" key="3">
    <source>
        <dbReference type="ARBA" id="ARBA00022679"/>
    </source>
</evidence>
<dbReference type="Gene3D" id="3.90.120.10">
    <property type="entry name" value="DNA Methylase, subunit A, domain 2"/>
    <property type="match status" value="1"/>
</dbReference>
<dbReference type="SUPFAM" id="SSF53335">
    <property type="entry name" value="S-adenosyl-L-methionine-dependent methyltransferases"/>
    <property type="match status" value="1"/>
</dbReference>
<name>A0A368VJV4_9BACL</name>
<dbReference type="OrthoDB" id="2792171at2"/>
<dbReference type="InterPro" id="IPR050750">
    <property type="entry name" value="C5-MTase"/>
</dbReference>
<gene>
    <name evidence="6" type="ORF">DFP97_12244</name>
</gene>
<keyword evidence="2 6" id="KW-0489">Methyltransferase</keyword>
<dbReference type="GO" id="GO:0009307">
    <property type="term" value="P:DNA restriction-modification system"/>
    <property type="evidence" value="ECO:0007669"/>
    <property type="project" value="UniProtKB-KW"/>
</dbReference>
<keyword evidence="7" id="KW-1185">Reference proteome</keyword>
<keyword evidence="5" id="KW-0680">Restriction system</keyword>
<evidence type="ECO:0000313" key="7">
    <source>
        <dbReference type="Proteomes" id="UP000252415"/>
    </source>
</evidence>
<dbReference type="EC" id="2.1.1.37" evidence="1"/>
<dbReference type="EMBL" id="QPJD01000022">
    <property type="protein sequence ID" value="RCW41608.1"/>
    <property type="molecule type" value="Genomic_DNA"/>
</dbReference>
<evidence type="ECO:0000256" key="1">
    <source>
        <dbReference type="ARBA" id="ARBA00011975"/>
    </source>
</evidence>
<protein>
    <recommendedName>
        <fullName evidence="1">DNA (cytosine-5-)-methyltransferase</fullName>
        <ecNumber evidence="1">2.1.1.37</ecNumber>
    </recommendedName>
</protein>
<organism evidence="6 7">
    <name type="scientific">Paenibacillus prosopidis</name>
    <dbReference type="NCBI Taxonomy" id="630520"/>
    <lineage>
        <taxon>Bacteria</taxon>
        <taxon>Bacillati</taxon>
        <taxon>Bacillota</taxon>
        <taxon>Bacilli</taxon>
        <taxon>Bacillales</taxon>
        <taxon>Paenibacillaceae</taxon>
        <taxon>Paenibacillus</taxon>
    </lineage>
</organism>
<dbReference type="PANTHER" id="PTHR46098:SF1">
    <property type="entry name" value="TRNA (CYTOSINE(38)-C(5))-METHYLTRANSFERASE"/>
    <property type="match status" value="1"/>
</dbReference>
<evidence type="ECO:0000256" key="2">
    <source>
        <dbReference type="ARBA" id="ARBA00022603"/>
    </source>
</evidence>
<evidence type="ECO:0000256" key="4">
    <source>
        <dbReference type="ARBA" id="ARBA00022691"/>
    </source>
</evidence>
<dbReference type="AlphaFoldDB" id="A0A368VJV4"/>
<keyword evidence="3" id="KW-0808">Transferase</keyword>
<comment type="caution">
    <text evidence="6">The sequence shown here is derived from an EMBL/GenBank/DDBJ whole genome shotgun (WGS) entry which is preliminary data.</text>
</comment>
<sequence length="477" mass="54134">MKDVKLIRHIMTGFHRENTRIWLEPTVLEAAGFDVGEGVRQTIKDGAIILTRCEQKTRIISKRKRPSWAHERPLYESCSKEVTLVFREREYIDLLVSDGIIVIKKERSFDLFVVEKPTLQGGDLKKLRLNSFPCGGGFATACLAETGLFEPVGALDIWPTAVDAYMNNFRNGSAYIGDLTKKHPSYVAPSDVCWLSPSCTRYSSLGGQDGGVTEGHGPHYARLVLASGASVVMIEQVPQYFKSTSYKHLKKLLQPFFPYMHEIIIDAFDLGSVASRTRGYAAFFQEKTDFEWPEIPKLPEHRRKTVAQVIGKDWEEGDWRPISGTVMEGLLRKVGNNNFKAEKNHTLVGLDSKRVSAFPFSYGKVQVTSSYLKHPDKEMWRMFRSDEMLRFQMIPEWYQFPEYMGEGERIKLIGQSIAGDVVKAFGIEVAVAIMGSRYKRMASIFPTKTDVMETIERIEITEENGQGVFQFDSIFAS</sequence>
<dbReference type="RefSeq" id="WP_114383709.1">
    <property type="nucleotide sequence ID" value="NZ_QPJD01000022.1"/>
</dbReference>
<reference evidence="6 7" key="1">
    <citation type="submission" date="2018-07" db="EMBL/GenBank/DDBJ databases">
        <title>Genomic Encyclopedia of Type Strains, Phase III (KMG-III): the genomes of soil and plant-associated and newly described type strains.</title>
        <authorList>
            <person name="Whitman W."/>
        </authorList>
    </citation>
    <scope>NUCLEOTIDE SEQUENCE [LARGE SCALE GENOMIC DNA]</scope>
    <source>
        <strain evidence="6 7">CECT 7506</strain>
    </source>
</reference>
<dbReference type="Gene3D" id="3.40.50.150">
    <property type="entry name" value="Vaccinia Virus protein VP39"/>
    <property type="match status" value="1"/>
</dbReference>
<evidence type="ECO:0000313" key="6">
    <source>
        <dbReference type="EMBL" id="RCW41608.1"/>
    </source>
</evidence>
<dbReference type="GO" id="GO:0003886">
    <property type="term" value="F:DNA (cytosine-5-)-methyltransferase activity"/>
    <property type="evidence" value="ECO:0007669"/>
    <property type="project" value="UniProtKB-EC"/>
</dbReference>
<dbReference type="InterPro" id="IPR001525">
    <property type="entry name" value="C5_MeTfrase"/>
</dbReference>
<keyword evidence="4" id="KW-0949">S-adenosyl-L-methionine</keyword>
<accession>A0A368VJV4</accession>
<dbReference type="Proteomes" id="UP000252415">
    <property type="component" value="Unassembled WGS sequence"/>
</dbReference>
<dbReference type="InterPro" id="IPR029063">
    <property type="entry name" value="SAM-dependent_MTases_sf"/>
</dbReference>
<proteinExistence type="predicted"/>
<dbReference type="PANTHER" id="PTHR46098">
    <property type="entry name" value="TRNA (CYTOSINE(38)-C(5))-METHYLTRANSFERASE"/>
    <property type="match status" value="1"/>
</dbReference>
<dbReference type="Pfam" id="PF00145">
    <property type="entry name" value="DNA_methylase"/>
    <property type="match status" value="1"/>
</dbReference>
<evidence type="ECO:0000256" key="5">
    <source>
        <dbReference type="ARBA" id="ARBA00022747"/>
    </source>
</evidence>
<dbReference type="GO" id="GO:0032259">
    <property type="term" value="P:methylation"/>
    <property type="evidence" value="ECO:0007669"/>
    <property type="project" value="UniProtKB-KW"/>
</dbReference>